<evidence type="ECO:0000313" key="9">
    <source>
        <dbReference type="EMBL" id="MAG22047.1"/>
    </source>
</evidence>
<evidence type="ECO:0000259" key="7">
    <source>
        <dbReference type="PROSITE" id="PS51201"/>
    </source>
</evidence>
<dbReference type="EMBL" id="NZBU01000005">
    <property type="protein sequence ID" value="MAG22047.1"/>
    <property type="molecule type" value="Genomic_DNA"/>
</dbReference>
<feature type="domain" description="RCK C-terminal" evidence="8">
    <location>
        <begin position="134"/>
        <end position="216"/>
    </location>
</feature>
<dbReference type="GO" id="GO:0005886">
    <property type="term" value="C:plasma membrane"/>
    <property type="evidence" value="ECO:0007669"/>
    <property type="project" value="InterPro"/>
</dbReference>
<evidence type="ECO:0000256" key="3">
    <source>
        <dbReference type="ARBA" id="ARBA00022538"/>
    </source>
</evidence>
<evidence type="ECO:0000259" key="8">
    <source>
        <dbReference type="PROSITE" id="PS51202"/>
    </source>
</evidence>
<keyword evidence="4" id="KW-0630">Potassium</keyword>
<evidence type="ECO:0000256" key="6">
    <source>
        <dbReference type="ARBA" id="ARBA00023065"/>
    </source>
</evidence>
<reference evidence="10" key="1">
    <citation type="submission" date="2017-09" db="EMBL/GenBank/DDBJ databases">
        <title>The Reconstruction of 2,631 Draft Metagenome-Assembled Genomes from the Global Oceans.</title>
        <authorList>
            <person name="Tully B.J."/>
            <person name="Graham E.D."/>
            <person name="Heidelberg J.F."/>
        </authorList>
    </citation>
    <scope>NUCLEOTIDE SEQUENCE [LARGE SCALE GENOMIC DNA]</scope>
</reference>
<dbReference type="GO" id="GO:0015079">
    <property type="term" value="F:potassium ion transmembrane transporter activity"/>
    <property type="evidence" value="ECO:0007669"/>
    <property type="project" value="InterPro"/>
</dbReference>
<gene>
    <name evidence="9" type="ORF">CL943_01935</name>
</gene>
<dbReference type="Gene3D" id="3.30.70.1450">
    <property type="entry name" value="Regulator of K+ conductance, C-terminal domain"/>
    <property type="match status" value="1"/>
</dbReference>
<dbReference type="PANTHER" id="PTHR43833:SF5">
    <property type="entry name" value="TRK SYSTEM POTASSIUM UPTAKE PROTEIN TRKA"/>
    <property type="match status" value="1"/>
</dbReference>
<dbReference type="PROSITE" id="PS51201">
    <property type="entry name" value="RCK_N"/>
    <property type="match status" value="1"/>
</dbReference>
<feature type="domain" description="RCK N-terminal" evidence="7">
    <location>
        <begin position="1"/>
        <end position="117"/>
    </location>
</feature>
<keyword evidence="2" id="KW-0813">Transport</keyword>
<dbReference type="AlphaFoldDB" id="A0A2D6M0U9"/>
<dbReference type="PRINTS" id="PR00335">
    <property type="entry name" value="KUPTAKETRKA"/>
</dbReference>
<dbReference type="InterPro" id="IPR006037">
    <property type="entry name" value="RCK_C"/>
</dbReference>
<dbReference type="Gene3D" id="3.40.50.720">
    <property type="entry name" value="NAD(P)-binding Rossmann-like Domain"/>
    <property type="match status" value="1"/>
</dbReference>
<comment type="caution">
    <text evidence="9">The sequence shown here is derived from an EMBL/GenBank/DDBJ whole genome shotgun (WGS) entry which is preliminary data.</text>
</comment>
<organism evidence="9 10">
    <name type="scientific">Candidatus Iainarchaeum sp</name>
    <dbReference type="NCBI Taxonomy" id="3101447"/>
    <lineage>
        <taxon>Archaea</taxon>
        <taxon>Candidatus Iainarchaeota</taxon>
        <taxon>Candidatus Iainarchaeia</taxon>
        <taxon>Candidatus Iainarchaeales</taxon>
        <taxon>Candidatus Iainarchaeaceae</taxon>
        <taxon>Candidatus Iainarchaeum</taxon>
    </lineage>
</organism>
<evidence type="ECO:0000256" key="2">
    <source>
        <dbReference type="ARBA" id="ARBA00022448"/>
    </source>
</evidence>
<keyword evidence="3" id="KW-0633">Potassium transport</keyword>
<dbReference type="SUPFAM" id="SSF51735">
    <property type="entry name" value="NAD(P)-binding Rossmann-fold domains"/>
    <property type="match status" value="1"/>
</dbReference>
<evidence type="ECO:0000313" key="10">
    <source>
        <dbReference type="Proteomes" id="UP000226592"/>
    </source>
</evidence>
<dbReference type="Pfam" id="PF02080">
    <property type="entry name" value="TrkA_C"/>
    <property type="match status" value="1"/>
</dbReference>
<dbReference type="InterPro" id="IPR050721">
    <property type="entry name" value="Trk_Ktr_HKT_K-transport"/>
</dbReference>
<dbReference type="SUPFAM" id="SSF116726">
    <property type="entry name" value="TrkA C-terminal domain-like"/>
    <property type="match status" value="1"/>
</dbReference>
<dbReference type="InterPro" id="IPR036721">
    <property type="entry name" value="RCK_C_sf"/>
</dbReference>
<dbReference type="PROSITE" id="PS51202">
    <property type="entry name" value="RCK_C"/>
    <property type="match status" value="1"/>
</dbReference>
<sequence>MYIILVGAGEIGYYLAQLLLEEEHDVVVIDKSAERCDKISKELDIIATQGDGTETGVLEKAGVKECGAIVALTGQDETNMIISLLAKELGAAQVAARISKVDYDEEVLKKLGVDIVIHPEAAAAGYIAELITKPEVLDLAFISRGTAEIMEIEITEKSKIAGKKVKEIEHPPGAAIVALFEGKNLVIPDSETLVKPGQKILILAKREIAEKVRKII</sequence>
<name>A0A2D6M0U9_9ARCH</name>
<dbReference type="Proteomes" id="UP000226592">
    <property type="component" value="Unassembled WGS sequence"/>
</dbReference>
<accession>A0A2D6M0U9</accession>
<evidence type="ECO:0000256" key="1">
    <source>
        <dbReference type="ARBA" id="ARBA00003660"/>
    </source>
</evidence>
<dbReference type="Pfam" id="PF02254">
    <property type="entry name" value="TrkA_N"/>
    <property type="match status" value="1"/>
</dbReference>
<dbReference type="InterPro" id="IPR003148">
    <property type="entry name" value="RCK_N"/>
</dbReference>
<proteinExistence type="predicted"/>
<keyword evidence="5" id="KW-0520">NAD</keyword>
<evidence type="ECO:0000256" key="4">
    <source>
        <dbReference type="ARBA" id="ARBA00022958"/>
    </source>
</evidence>
<protein>
    <submittedName>
        <fullName evidence="9">Potassium transporter TrkA</fullName>
    </submittedName>
</protein>
<dbReference type="InterPro" id="IPR036291">
    <property type="entry name" value="NAD(P)-bd_dom_sf"/>
</dbReference>
<evidence type="ECO:0000256" key="5">
    <source>
        <dbReference type="ARBA" id="ARBA00023027"/>
    </source>
</evidence>
<keyword evidence="6" id="KW-0406">Ion transport</keyword>
<comment type="function">
    <text evidence="1">Part of a potassium transport system.</text>
</comment>
<dbReference type="PANTHER" id="PTHR43833">
    <property type="entry name" value="POTASSIUM CHANNEL PROTEIN 2-RELATED-RELATED"/>
    <property type="match status" value="1"/>
</dbReference>
<dbReference type="InterPro" id="IPR006036">
    <property type="entry name" value="K_uptake_TrkA"/>
</dbReference>